<dbReference type="EMBL" id="HACA01017621">
    <property type="protein sequence ID" value="CDW34982.1"/>
    <property type="molecule type" value="Transcribed_RNA"/>
</dbReference>
<evidence type="ECO:0000313" key="1">
    <source>
        <dbReference type="EMBL" id="CDW34982.1"/>
    </source>
</evidence>
<organism evidence="1">
    <name type="scientific">Lepeophtheirus salmonis</name>
    <name type="common">Salmon louse</name>
    <name type="synonym">Caligus salmonis</name>
    <dbReference type="NCBI Taxonomy" id="72036"/>
    <lineage>
        <taxon>Eukaryota</taxon>
        <taxon>Metazoa</taxon>
        <taxon>Ecdysozoa</taxon>
        <taxon>Arthropoda</taxon>
        <taxon>Crustacea</taxon>
        <taxon>Multicrustacea</taxon>
        <taxon>Hexanauplia</taxon>
        <taxon>Copepoda</taxon>
        <taxon>Siphonostomatoida</taxon>
        <taxon>Caligidae</taxon>
        <taxon>Lepeophtheirus</taxon>
    </lineage>
</organism>
<name>A0A0K2UAM0_LEPSM</name>
<proteinExistence type="predicted"/>
<protein>
    <submittedName>
        <fullName evidence="1">Uncharacterized protein</fullName>
    </submittedName>
</protein>
<accession>A0A0K2UAM0</accession>
<sequence length="15" mass="1946">MIRFIFYLNDEYAHN</sequence>
<reference evidence="1" key="1">
    <citation type="submission" date="2014-05" db="EMBL/GenBank/DDBJ databases">
        <authorList>
            <person name="Chronopoulou M."/>
        </authorList>
    </citation>
    <scope>NUCLEOTIDE SEQUENCE</scope>
    <source>
        <tissue evidence="1">Whole organism</tissue>
    </source>
</reference>